<proteinExistence type="predicted"/>
<gene>
    <name evidence="2" type="primary">cpaB</name>
    <name evidence="2" type="ORF">EJ063_10980</name>
</gene>
<accession>A0A3S0MN77</accession>
<evidence type="ECO:0000259" key="1">
    <source>
        <dbReference type="Pfam" id="PF16976"/>
    </source>
</evidence>
<dbReference type="AlphaFoldDB" id="A0A3S0MN77"/>
<evidence type="ECO:0000313" key="2">
    <source>
        <dbReference type="EMBL" id="RTZ15594.1"/>
    </source>
</evidence>
<dbReference type="Pfam" id="PF16976">
    <property type="entry name" value="RcpC"/>
    <property type="match status" value="1"/>
</dbReference>
<dbReference type="InterPro" id="IPR017592">
    <property type="entry name" value="Pilus_assmbl_Flp-typ_CpaB"/>
</dbReference>
<dbReference type="InterPro" id="IPR031571">
    <property type="entry name" value="RcpC_dom"/>
</dbReference>
<organism evidence="2 3">
    <name type="scientific">Vibrio aquaticus</name>
    <dbReference type="NCBI Taxonomy" id="2496559"/>
    <lineage>
        <taxon>Bacteria</taxon>
        <taxon>Pseudomonadati</taxon>
        <taxon>Pseudomonadota</taxon>
        <taxon>Gammaproteobacteria</taxon>
        <taxon>Vibrionales</taxon>
        <taxon>Vibrionaceae</taxon>
        <taxon>Vibrio</taxon>
    </lineage>
</organism>
<dbReference type="RefSeq" id="WP_126574324.1">
    <property type="nucleotide sequence ID" value="NZ_RXZH01000004.1"/>
</dbReference>
<evidence type="ECO:0000313" key="3">
    <source>
        <dbReference type="Proteomes" id="UP000268973"/>
    </source>
</evidence>
<sequence>MKKILLLAIAGLAILFGLLGLANSLSQSEQPQSTKVVAEQESLITIWRLKKAVAKGQSLEREHFELARLPESEANKLGVEKNMQFELKLGSVYRQDLQAGDLAFSERIITPQQDGYVDFVIAPNRVPYAVVVQPESIVGGVINHGTLIDVLSLSLPTEYSLESADAEASRKRNMFVTPILTAVKVLQVNKSLIEGSRNTAPSTEVSLILELTRKQVATITVAKRISELEVHKSIGDYQQEDLHADAGDVLSNFKSVVEFRADTVTIN</sequence>
<dbReference type="Proteomes" id="UP000268973">
    <property type="component" value="Unassembled WGS sequence"/>
</dbReference>
<reference evidence="2 3" key="1">
    <citation type="submission" date="2018-12" db="EMBL/GenBank/DDBJ databases">
        <title>Vibrio sp. isolated from China Sea.</title>
        <authorList>
            <person name="Li Y."/>
        </authorList>
    </citation>
    <scope>NUCLEOTIDE SEQUENCE [LARGE SCALE GENOMIC DNA]</scope>
    <source>
        <strain evidence="2 3">BEI207</strain>
    </source>
</reference>
<dbReference type="EMBL" id="RXZH01000004">
    <property type="protein sequence ID" value="RTZ15594.1"/>
    <property type="molecule type" value="Genomic_DNA"/>
</dbReference>
<keyword evidence="3" id="KW-1185">Reference proteome</keyword>
<name>A0A3S0MN77_9VIBR</name>
<dbReference type="OrthoDB" id="6400671at2"/>
<feature type="domain" description="Flp pilus assembly protein RcpC/CpaB" evidence="1">
    <location>
        <begin position="119"/>
        <end position="229"/>
    </location>
</feature>
<protein>
    <submittedName>
        <fullName evidence="2">Flp pilus assembly protein CpaB</fullName>
    </submittedName>
</protein>
<comment type="caution">
    <text evidence="2">The sequence shown here is derived from an EMBL/GenBank/DDBJ whole genome shotgun (WGS) entry which is preliminary data.</text>
</comment>
<dbReference type="NCBIfam" id="TIGR03177">
    <property type="entry name" value="pilus_cpaB"/>
    <property type="match status" value="1"/>
</dbReference>